<proteinExistence type="predicted"/>
<accession>A7RXU4</accession>
<gene>
    <name evidence="2" type="ORF">NEMVEDRAFT_v1g203746</name>
</gene>
<name>A7RXU4_NEMVE</name>
<dbReference type="HOGENOM" id="CLU_795259_0_0_1"/>
<evidence type="ECO:0000313" key="2">
    <source>
        <dbReference type="EMBL" id="EDO43683.1"/>
    </source>
</evidence>
<evidence type="ECO:0000313" key="3">
    <source>
        <dbReference type="Proteomes" id="UP000001593"/>
    </source>
</evidence>
<dbReference type="Proteomes" id="UP000001593">
    <property type="component" value="Unassembled WGS sequence"/>
</dbReference>
<reference evidence="2 3" key="1">
    <citation type="journal article" date="2007" name="Science">
        <title>Sea anemone genome reveals ancestral eumetazoan gene repertoire and genomic organization.</title>
        <authorList>
            <person name="Putnam N.H."/>
            <person name="Srivastava M."/>
            <person name="Hellsten U."/>
            <person name="Dirks B."/>
            <person name="Chapman J."/>
            <person name="Salamov A."/>
            <person name="Terry A."/>
            <person name="Shapiro H."/>
            <person name="Lindquist E."/>
            <person name="Kapitonov V.V."/>
            <person name="Jurka J."/>
            <person name="Genikhovich G."/>
            <person name="Grigoriev I.V."/>
            <person name="Lucas S.M."/>
            <person name="Steele R.E."/>
            <person name="Finnerty J.R."/>
            <person name="Technau U."/>
            <person name="Martindale M.Q."/>
            <person name="Rokhsar D.S."/>
        </authorList>
    </citation>
    <scope>NUCLEOTIDE SEQUENCE [LARGE SCALE GENOMIC DNA]</scope>
    <source>
        <strain evidence="3">CH2 X CH6</strain>
    </source>
</reference>
<protein>
    <submittedName>
        <fullName evidence="2">Uncharacterized protein</fullName>
    </submittedName>
</protein>
<dbReference type="AlphaFoldDB" id="A7RXU4"/>
<feature type="compositionally biased region" description="Polar residues" evidence="1">
    <location>
        <begin position="288"/>
        <end position="303"/>
    </location>
</feature>
<feature type="region of interest" description="Disordered" evidence="1">
    <location>
        <begin position="277"/>
        <end position="349"/>
    </location>
</feature>
<sequence length="349" mass="38759">MARIGPEHPLYPIINSRSLPTLATMRDSLCTRVMARIGPEHPLYPIINSRSLPTLATRRDSLCTRVMARIGPEHPLYPIINSRSLPTLATRRDSLCTRVMARIGPEHPLYPIINSRSLPTLATRRDSLCTRVMARIGPEHPLYPIINSRSLPTLATRRDSLCTRVMARIGPEHPLYPIINSRSLPTLATRRDSLCTRVMARIGGPCVDYNRPVKSAFEAHLDPAIRNFAIKKKYDLYYERLLKGVHPPDPSPREQAMMDDSSASYFIRTPLAGLTAGDIPLKGKQKNQESSNAESIDSTNGSLTEMDRGTQALLKTRPIPTIMITKGSSSEIGKGSTDMSTSSQRSLEV</sequence>
<organism evidence="2 3">
    <name type="scientific">Nematostella vectensis</name>
    <name type="common">Starlet sea anemone</name>
    <dbReference type="NCBI Taxonomy" id="45351"/>
    <lineage>
        <taxon>Eukaryota</taxon>
        <taxon>Metazoa</taxon>
        <taxon>Cnidaria</taxon>
        <taxon>Anthozoa</taxon>
        <taxon>Hexacorallia</taxon>
        <taxon>Actiniaria</taxon>
        <taxon>Edwardsiidae</taxon>
        <taxon>Nematostella</taxon>
    </lineage>
</organism>
<keyword evidence="3" id="KW-1185">Reference proteome</keyword>
<evidence type="ECO:0000256" key="1">
    <source>
        <dbReference type="SAM" id="MobiDB-lite"/>
    </source>
</evidence>
<dbReference type="InParanoid" id="A7RXU4"/>
<dbReference type="EMBL" id="DS469551">
    <property type="protein sequence ID" value="EDO43683.1"/>
    <property type="molecule type" value="Genomic_DNA"/>
</dbReference>
<feature type="compositionally biased region" description="Polar residues" evidence="1">
    <location>
        <begin position="326"/>
        <end position="349"/>
    </location>
</feature>